<dbReference type="EMBL" id="JAGRRH010000023">
    <property type="protein sequence ID" value="KAG7343874.1"/>
    <property type="molecule type" value="Genomic_DNA"/>
</dbReference>
<dbReference type="PANTHER" id="PTHR11977">
    <property type="entry name" value="VILLIN"/>
    <property type="match status" value="1"/>
</dbReference>
<evidence type="ECO:0000259" key="2">
    <source>
        <dbReference type="Pfam" id="PF00626"/>
    </source>
</evidence>
<organism evidence="3 4">
    <name type="scientific">Nitzschia inconspicua</name>
    <dbReference type="NCBI Taxonomy" id="303405"/>
    <lineage>
        <taxon>Eukaryota</taxon>
        <taxon>Sar</taxon>
        <taxon>Stramenopiles</taxon>
        <taxon>Ochrophyta</taxon>
        <taxon>Bacillariophyta</taxon>
        <taxon>Bacillariophyceae</taxon>
        <taxon>Bacillariophycidae</taxon>
        <taxon>Bacillariales</taxon>
        <taxon>Bacillariaceae</taxon>
        <taxon>Nitzschia</taxon>
    </lineage>
</organism>
<protein>
    <submittedName>
        <fullName evidence="3">Gelosin/severin like protein</fullName>
    </submittedName>
</protein>
<proteinExistence type="predicted"/>
<dbReference type="Pfam" id="PF00626">
    <property type="entry name" value="Gelsolin"/>
    <property type="match status" value="2"/>
</dbReference>
<dbReference type="Proteomes" id="UP000693970">
    <property type="component" value="Unassembled WGS sequence"/>
</dbReference>
<dbReference type="InterPro" id="IPR007122">
    <property type="entry name" value="Villin/Gelsolin"/>
</dbReference>
<reference evidence="3" key="2">
    <citation type="submission" date="2021-04" db="EMBL/GenBank/DDBJ databases">
        <authorList>
            <person name="Podell S."/>
        </authorList>
    </citation>
    <scope>NUCLEOTIDE SEQUENCE</scope>
    <source>
        <strain evidence="3">Hildebrandi</strain>
    </source>
</reference>
<dbReference type="CDD" id="cd11290">
    <property type="entry name" value="gelsolin_S1_like"/>
    <property type="match status" value="1"/>
</dbReference>
<sequence length="369" mass="41199">MQKPQKISWKDTNLALIGSEIDRKVKAAAAAGEAAWQGIGRKEGTKVWRIEQFQVKEWPEDQYGMFYRGDSYIVLNTYKQGDALKHDIHIWIGSESSQDEYGTAAYKMVEADEFLGGAPVQHRQVEGSECTKFASYFNVLEYLDGGVESGFRKVVATPEKPLFFRVTSITAKTVKMIQVPMTKSSMNNKDSFILYAGDDKVWCWHGENARPIEKAGSNTWAEKMCTKGTAVVLDQGDDEDADFWSYIGDGQMGVPIPDEEELEEFTPTLYRVDGDPSKPLEKVSTGTPLKKGHCKACLDKEALDDSDVFLLDAGWEVFVWIGKGADISEKIAALGAADRLAEVEPRVKHLPVTIVKACAETAEFLYFFR</sequence>
<evidence type="ECO:0000256" key="1">
    <source>
        <dbReference type="ARBA" id="ARBA00022737"/>
    </source>
</evidence>
<comment type="caution">
    <text evidence="3">The sequence shown here is derived from an EMBL/GenBank/DDBJ whole genome shotgun (WGS) entry which is preliminary data.</text>
</comment>
<accession>A0A9K3PGB5</accession>
<dbReference type="PANTHER" id="PTHR11977:SF51">
    <property type="entry name" value="PROTEIN FLIGHTLESS-1 HOMOLOG"/>
    <property type="match status" value="1"/>
</dbReference>
<dbReference type="AlphaFoldDB" id="A0A9K3PGB5"/>
<dbReference type="GO" id="GO:0051015">
    <property type="term" value="F:actin filament binding"/>
    <property type="evidence" value="ECO:0007669"/>
    <property type="project" value="InterPro"/>
</dbReference>
<feature type="domain" description="Gelsolin-like" evidence="2">
    <location>
        <begin position="63"/>
        <end position="133"/>
    </location>
</feature>
<name>A0A9K3PGB5_9STRA</name>
<keyword evidence="1" id="KW-0677">Repeat</keyword>
<keyword evidence="4" id="KW-1185">Reference proteome</keyword>
<feature type="domain" description="Gelsolin-like" evidence="2">
    <location>
        <begin position="298"/>
        <end position="364"/>
    </location>
</feature>
<gene>
    <name evidence="3" type="ORF">IV203_021882</name>
</gene>
<reference evidence="3" key="1">
    <citation type="journal article" date="2021" name="Sci. Rep.">
        <title>Diploid genomic architecture of Nitzschia inconspicua, an elite biomass production diatom.</title>
        <authorList>
            <person name="Oliver A."/>
            <person name="Podell S."/>
            <person name="Pinowska A."/>
            <person name="Traller J.C."/>
            <person name="Smith S.R."/>
            <person name="McClure R."/>
            <person name="Beliaev A."/>
            <person name="Bohutskyi P."/>
            <person name="Hill E.A."/>
            <person name="Rabines A."/>
            <person name="Zheng H."/>
            <person name="Allen L.Z."/>
            <person name="Kuo A."/>
            <person name="Grigoriev I.V."/>
            <person name="Allen A.E."/>
            <person name="Hazlebeck D."/>
            <person name="Allen E.E."/>
        </authorList>
    </citation>
    <scope>NUCLEOTIDE SEQUENCE</scope>
    <source>
        <strain evidence="3">Hildebrandi</strain>
    </source>
</reference>
<dbReference type="InterPro" id="IPR007123">
    <property type="entry name" value="Gelsolin-like_dom"/>
</dbReference>
<dbReference type="SMART" id="SM00262">
    <property type="entry name" value="GEL"/>
    <property type="match status" value="3"/>
</dbReference>
<evidence type="ECO:0000313" key="4">
    <source>
        <dbReference type="Proteomes" id="UP000693970"/>
    </source>
</evidence>
<evidence type="ECO:0000313" key="3">
    <source>
        <dbReference type="EMBL" id="KAG7343874.1"/>
    </source>
</evidence>
<dbReference type="OrthoDB" id="6375767at2759"/>